<organism evidence="2">
    <name type="scientific">Ixodes ricinus</name>
    <name type="common">Common tick</name>
    <name type="synonym">Acarus ricinus</name>
    <dbReference type="NCBI Taxonomy" id="34613"/>
    <lineage>
        <taxon>Eukaryota</taxon>
        <taxon>Metazoa</taxon>
        <taxon>Ecdysozoa</taxon>
        <taxon>Arthropoda</taxon>
        <taxon>Chelicerata</taxon>
        <taxon>Arachnida</taxon>
        <taxon>Acari</taxon>
        <taxon>Parasitiformes</taxon>
        <taxon>Ixodida</taxon>
        <taxon>Ixodoidea</taxon>
        <taxon>Ixodidae</taxon>
        <taxon>Ixodinae</taxon>
        <taxon>Ixodes</taxon>
    </lineage>
</organism>
<proteinExistence type="predicted"/>
<reference evidence="2" key="1">
    <citation type="submission" date="2019-12" db="EMBL/GenBank/DDBJ databases">
        <title>An insight into the sialome of adult female Ixodes ricinus ticks feeding for 6 days.</title>
        <authorList>
            <person name="Perner J."/>
            <person name="Ribeiro J.M.C."/>
        </authorList>
    </citation>
    <scope>NUCLEOTIDE SEQUENCE</scope>
    <source>
        <strain evidence="2">Semi-engorged</strain>
        <tissue evidence="2">Salivary glands</tissue>
    </source>
</reference>
<evidence type="ECO:0000256" key="1">
    <source>
        <dbReference type="SAM" id="SignalP"/>
    </source>
</evidence>
<accession>A0A6B0VAH4</accession>
<evidence type="ECO:0000313" key="2">
    <source>
        <dbReference type="EMBL" id="MXU99430.1"/>
    </source>
</evidence>
<name>A0A6B0VAH4_IXORI</name>
<keyword evidence="1" id="KW-0732">Signal</keyword>
<evidence type="ECO:0008006" key="3">
    <source>
        <dbReference type="Google" id="ProtNLM"/>
    </source>
</evidence>
<protein>
    <recommendedName>
        <fullName evidence="3">Secreted protein</fullName>
    </recommendedName>
</protein>
<feature type="signal peptide" evidence="1">
    <location>
        <begin position="1"/>
        <end position="16"/>
    </location>
</feature>
<dbReference type="AlphaFoldDB" id="A0A6B0VAH4"/>
<dbReference type="EMBL" id="GIFC01017347">
    <property type="protein sequence ID" value="MXU99430.1"/>
    <property type="molecule type" value="Transcribed_RNA"/>
</dbReference>
<sequence>MLLLHVVGALSEAVDAQAGVSLPGLAGLHLSQGLDRGQAGVLRQSQGHALQGIRKRPEWILLQCRDLVRLRAHSEGTGDLGGASAIHNPVVLHQVADHAQCIVQATLGLFHNHLVAAPDEDGDGPGVWALLDDQHAVLGGAERELPHHARRAQLVRTQLAEAGHDAAARGNGDQLDFWSPDPAHGGQLPLEQQVVGLIVEAPLADDQVGPGRLHLVHHQLKLLLLVASQGLELLRRRHVQLVLRLGLGRLKRAGQDRQLGVAHLLGHLWVAEVLVDQHPPDQQGVLQLAPLLALHLDQLKVHVPPVQLGHRQHSLHRYLCKLPVALVHYLGAQGGHGCLNQLLLVVRGDRKALCDRVQVGARATGSHLEAVRYPDWVDAPVQQLLRLLQQRPRQDHDPGGAVADLVVLRLRQLHQELGDLVVHVHHLEDGRPVVCHRHVAV</sequence>
<feature type="chain" id="PRO_5025423719" description="Secreted protein" evidence="1">
    <location>
        <begin position="17"/>
        <end position="441"/>
    </location>
</feature>